<dbReference type="SUPFAM" id="SSF57756">
    <property type="entry name" value="Retrovirus zinc finger-like domains"/>
    <property type="match status" value="1"/>
</dbReference>
<feature type="region of interest" description="Disordered" evidence="3">
    <location>
        <begin position="100"/>
        <end position="130"/>
    </location>
</feature>
<protein>
    <recommendedName>
        <fullName evidence="4">CCHC-type domain-containing protein</fullName>
    </recommendedName>
</protein>
<dbReference type="EMBL" id="AVOT02012749">
    <property type="protein sequence ID" value="MBW0494794.1"/>
    <property type="molecule type" value="Genomic_DNA"/>
</dbReference>
<evidence type="ECO:0000256" key="2">
    <source>
        <dbReference type="PROSITE-ProRule" id="PRU00047"/>
    </source>
</evidence>
<organism evidence="5 6">
    <name type="scientific">Austropuccinia psidii MF-1</name>
    <dbReference type="NCBI Taxonomy" id="1389203"/>
    <lineage>
        <taxon>Eukaryota</taxon>
        <taxon>Fungi</taxon>
        <taxon>Dikarya</taxon>
        <taxon>Basidiomycota</taxon>
        <taxon>Pucciniomycotina</taxon>
        <taxon>Pucciniomycetes</taxon>
        <taxon>Pucciniales</taxon>
        <taxon>Sphaerophragmiaceae</taxon>
        <taxon>Austropuccinia</taxon>
    </lineage>
</organism>
<dbReference type="AlphaFoldDB" id="A0A9Q3D0X9"/>
<dbReference type="PROSITE" id="PS50158">
    <property type="entry name" value="ZF_CCHC"/>
    <property type="match status" value="1"/>
</dbReference>
<dbReference type="Pfam" id="PF00098">
    <property type="entry name" value="zf-CCHC"/>
    <property type="match status" value="1"/>
</dbReference>
<keyword evidence="2" id="KW-0862">Zinc</keyword>
<dbReference type="InterPro" id="IPR001878">
    <property type="entry name" value="Znf_CCHC"/>
</dbReference>
<dbReference type="SMART" id="SM00343">
    <property type="entry name" value="ZnF_C2HC"/>
    <property type="match status" value="1"/>
</dbReference>
<keyword evidence="6" id="KW-1185">Reference proteome</keyword>
<comment type="caution">
    <text evidence="5">The sequence shown here is derived from an EMBL/GenBank/DDBJ whole genome shotgun (WGS) entry which is preliminary data.</text>
</comment>
<keyword evidence="2" id="KW-0863">Zinc-finger</keyword>
<dbReference type="InterPro" id="IPR036875">
    <property type="entry name" value="Znf_CCHC_sf"/>
</dbReference>
<evidence type="ECO:0000256" key="3">
    <source>
        <dbReference type="SAM" id="MobiDB-lite"/>
    </source>
</evidence>
<dbReference type="GO" id="GO:0008270">
    <property type="term" value="F:zinc ion binding"/>
    <property type="evidence" value="ECO:0007669"/>
    <property type="project" value="UniProtKB-KW"/>
</dbReference>
<evidence type="ECO:0000256" key="1">
    <source>
        <dbReference type="ARBA" id="ARBA00022664"/>
    </source>
</evidence>
<feature type="domain" description="CCHC-type" evidence="4">
    <location>
        <begin position="74"/>
        <end position="89"/>
    </location>
</feature>
<name>A0A9Q3D0X9_9BASI</name>
<dbReference type="GO" id="GO:0003676">
    <property type="term" value="F:nucleic acid binding"/>
    <property type="evidence" value="ECO:0007669"/>
    <property type="project" value="InterPro"/>
</dbReference>
<keyword evidence="1" id="KW-0507">mRNA processing</keyword>
<evidence type="ECO:0000259" key="4">
    <source>
        <dbReference type="PROSITE" id="PS50158"/>
    </source>
</evidence>
<evidence type="ECO:0000313" key="5">
    <source>
        <dbReference type="EMBL" id="MBW0494794.1"/>
    </source>
</evidence>
<dbReference type="Gene3D" id="4.10.60.10">
    <property type="entry name" value="Zinc finger, CCHC-type"/>
    <property type="match status" value="1"/>
</dbReference>
<accession>A0A9Q3D0X9</accession>
<keyword evidence="2" id="KW-0479">Metal-binding</keyword>
<proteinExistence type="predicted"/>
<sequence length="334" mass="38095">MPGELEPEVKCRCNHNCNLDDIANTLKDSRKVTNIEKYTPYKRSCFQRKQLSSVEFKDNPRERVAEVAKKKNSCHNCGSTDHYANNCPKAKKKVYAIEKVQDEESPTEDSDSHSMGDAIREQSDEEKDPREEFLVEYHEETPLEIQDIQLEAGIPQDTANKSLCKHTQDAQTFLVTPTKGMAYIHGTATKMTVCIDNAQHPLIINIGAHCPIVARDYLDNHFPKWENQHLPTKAKSFKSASGKMTSIGTIIKEIVIPHRKGNIRLNPEFVVLDDAHIQGFLLGTDYQRTYGIDIYNSKNRHITIGTNKGKKFSLDIYQLSAQYPLEELLNEFRE</sequence>
<dbReference type="GO" id="GO:0006397">
    <property type="term" value="P:mRNA processing"/>
    <property type="evidence" value="ECO:0007669"/>
    <property type="project" value="UniProtKB-KW"/>
</dbReference>
<dbReference type="Proteomes" id="UP000765509">
    <property type="component" value="Unassembled WGS sequence"/>
</dbReference>
<feature type="compositionally biased region" description="Basic and acidic residues" evidence="3">
    <location>
        <begin position="110"/>
        <end position="130"/>
    </location>
</feature>
<gene>
    <name evidence="5" type="ORF">O181_034509</name>
</gene>
<reference evidence="5" key="1">
    <citation type="submission" date="2021-03" db="EMBL/GenBank/DDBJ databases">
        <title>Draft genome sequence of rust myrtle Austropuccinia psidii MF-1, a brazilian biotype.</title>
        <authorList>
            <person name="Quecine M.C."/>
            <person name="Pachon D.M.R."/>
            <person name="Bonatelli M.L."/>
            <person name="Correr F.H."/>
            <person name="Franceschini L.M."/>
            <person name="Leite T.F."/>
            <person name="Margarido G.R.A."/>
            <person name="Almeida C.A."/>
            <person name="Ferrarezi J.A."/>
            <person name="Labate C.A."/>
        </authorList>
    </citation>
    <scope>NUCLEOTIDE SEQUENCE</scope>
    <source>
        <strain evidence="5">MF-1</strain>
    </source>
</reference>
<evidence type="ECO:0000313" key="6">
    <source>
        <dbReference type="Proteomes" id="UP000765509"/>
    </source>
</evidence>